<sequence length="45" mass="4734">MVDAVGLVSVTAEDRTACIRPSFKHGNSGDGPCHGYDTRAEVVNT</sequence>
<organism evidence="1 2">
    <name type="scientific">Streptomyces filamentosus NRRL 15998</name>
    <dbReference type="NCBI Taxonomy" id="457431"/>
    <lineage>
        <taxon>Bacteria</taxon>
        <taxon>Bacillati</taxon>
        <taxon>Actinomycetota</taxon>
        <taxon>Actinomycetes</taxon>
        <taxon>Kitasatosporales</taxon>
        <taxon>Streptomycetaceae</taxon>
        <taxon>Streptomyces</taxon>
    </lineage>
</organism>
<gene>
    <name evidence="1" type="ORF">SSGG_03731</name>
</gene>
<reference evidence="2" key="2">
    <citation type="submission" date="2008-12" db="EMBL/GenBank/DDBJ databases">
        <title>Annotation of Streptomyces roseosporus strain NRRL 15998.</title>
        <authorList>
            <consortium name="The Broad Institute Genome Sequencing Platform"/>
            <consortium name="Broad Institute Microbial Sequencing Center"/>
            <person name="Fischbach M."/>
            <person name="Ward D."/>
            <person name="Young S."/>
            <person name="Kodira C.D."/>
            <person name="Zeng Q."/>
            <person name="Koehrsen M."/>
            <person name="Godfrey P."/>
            <person name="Alvarado L."/>
            <person name="Berlin A.M."/>
            <person name="Borenstein D."/>
            <person name="Chen Z."/>
            <person name="Engels R."/>
            <person name="Freedman E."/>
            <person name="Gellesch M."/>
            <person name="Goldberg J."/>
            <person name="Griggs A."/>
            <person name="Gujja S."/>
            <person name="Heiman D.I."/>
            <person name="Hepburn T.A."/>
            <person name="Howarth C."/>
            <person name="Jen D."/>
            <person name="Larson L."/>
            <person name="Lewis B."/>
            <person name="Mehta T."/>
            <person name="Park D."/>
            <person name="Pearson M."/>
            <person name="Roberts A."/>
            <person name="Saif S."/>
            <person name="Shea T.D."/>
            <person name="Shenoy N."/>
            <person name="Sisk P."/>
            <person name="Stolte C."/>
            <person name="Sykes S.N."/>
            <person name="Walk T."/>
            <person name="White J."/>
            <person name="Yandava C."/>
            <person name="Straight P."/>
            <person name="Clardy J."/>
            <person name="Hung D."/>
            <person name="Kolter R."/>
            <person name="Mekalanos J."/>
            <person name="Walker S."/>
            <person name="Walsh C.T."/>
            <person name="Wieland B.L.C."/>
            <person name="Ilzarbe M."/>
            <person name="Galagan J."/>
            <person name="Nusbaum C."/>
            <person name="Birren B."/>
        </authorList>
    </citation>
    <scope>NUCLEOTIDE SEQUENCE [LARGE SCALE GENOMIC DNA]</scope>
    <source>
        <strain evidence="2">NRRL 15998</strain>
    </source>
</reference>
<evidence type="ECO:0000313" key="2">
    <source>
        <dbReference type="Proteomes" id="UP000003986"/>
    </source>
</evidence>
<name>D6AV69_STRFL</name>
<proteinExistence type="predicted"/>
<evidence type="ECO:0000313" key="1">
    <source>
        <dbReference type="EMBL" id="EFE76364.2"/>
    </source>
</evidence>
<protein>
    <submittedName>
        <fullName evidence="1">Predicted protein</fullName>
    </submittedName>
</protein>
<dbReference type="AlphaFoldDB" id="D6AV69"/>
<accession>D6AV69</accession>
<dbReference type="Proteomes" id="UP000003986">
    <property type="component" value="Unassembled WGS sequence"/>
</dbReference>
<dbReference type="EMBL" id="DS999644">
    <property type="protein sequence ID" value="EFE76364.2"/>
    <property type="molecule type" value="Genomic_DNA"/>
</dbReference>
<reference evidence="2" key="1">
    <citation type="submission" date="2008-10" db="EMBL/GenBank/DDBJ databases">
        <authorList>
            <person name="Molnar K."/>
        </authorList>
    </citation>
    <scope>NUCLEOTIDE SEQUENCE [LARGE SCALE GENOMIC DNA]</scope>
    <source>
        <strain evidence="2">NRRL 15998</strain>
    </source>
</reference>